<dbReference type="Proteomes" id="UP001233271">
    <property type="component" value="Chromosome 3"/>
</dbReference>
<dbReference type="EMBL" id="AP028214">
    <property type="protein sequence ID" value="BEI90759.1"/>
    <property type="molecule type" value="Genomic_DNA"/>
</dbReference>
<reference evidence="2" key="1">
    <citation type="journal article" date="2023" name="BMC Genomics">
        <title>Chromosome-level genome assemblies of Cutaneotrichosporon spp. (Trichosporonales, Basidiomycota) reveal imbalanced evolution between nucleotide sequences and chromosome synteny.</title>
        <authorList>
            <person name="Kobayashi Y."/>
            <person name="Kayamori A."/>
            <person name="Aoki K."/>
            <person name="Shiwa Y."/>
            <person name="Matsutani M."/>
            <person name="Fujita N."/>
            <person name="Sugita T."/>
            <person name="Iwasaki W."/>
            <person name="Tanaka N."/>
            <person name="Takashima M."/>
        </authorList>
    </citation>
    <scope>NUCLEOTIDE SEQUENCE</scope>
    <source>
        <strain evidence="2">HIS019</strain>
    </source>
</reference>
<feature type="region of interest" description="Disordered" evidence="1">
    <location>
        <begin position="151"/>
        <end position="203"/>
    </location>
</feature>
<protein>
    <submittedName>
        <fullName evidence="2">Uncharacterized protein</fullName>
    </submittedName>
</protein>
<organism evidence="2 3">
    <name type="scientific">Cutaneotrichosporon cavernicola</name>
    <dbReference type="NCBI Taxonomy" id="279322"/>
    <lineage>
        <taxon>Eukaryota</taxon>
        <taxon>Fungi</taxon>
        <taxon>Dikarya</taxon>
        <taxon>Basidiomycota</taxon>
        <taxon>Agaricomycotina</taxon>
        <taxon>Tremellomycetes</taxon>
        <taxon>Trichosporonales</taxon>
        <taxon>Trichosporonaceae</taxon>
        <taxon>Cutaneotrichosporon</taxon>
    </lineage>
</organism>
<proteinExistence type="predicted"/>
<feature type="compositionally biased region" description="Low complexity" evidence="1">
    <location>
        <begin position="244"/>
        <end position="253"/>
    </location>
</feature>
<feature type="compositionally biased region" description="Basic and acidic residues" evidence="1">
    <location>
        <begin position="166"/>
        <end position="181"/>
    </location>
</feature>
<evidence type="ECO:0000313" key="3">
    <source>
        <dbReference type="Proteomes" id="UP001233271"/>
    </source>
</evidence>
<sequence length="277" mass="30328">MPPARRKTAMAAARARKATQAAVEVDSFVLPVHVVRTTFTMPGRVWDADIFHHVQQYCFSHHPGAHVETTHLFPRGVEFHVTAWRSDELIPAVCANIANVLGRPTRYRVGDMSAILKPKDVTNHTPLQVNVVQRVTGSPELHRSVCFCHECRSSSSSSSSGNKSASDGEKGNMNAEDKGESSEVYSSPNFDHPRKRSRSRRRSYFPFGDRVPLQLGQMHSSTHKPSALARASSSLSLTPAELRSPASATTPTISAPPPFVYLAPGRPREPSTPTPST</sequence>
<evidence type="ECO:0000256" key="1">
    <source>
        <dbReference type="SAM" id="MobiDB-lite"/>
    </source>
</evidence>
<dbReference type="KEGG" id="ccac:CcaHIS019_0308290"/>
<feature type="compositionally biased region" description="Low complexity" evidence="1">
    <location>
        <begin position="226"/>
        <end position="237"/>
    </location>
</feature>
<dbReference type="GeneID" id="85494629"/>
<gene>
    <name evidence="2" type="ORF">CcaverHIS019_0308290</name>
</gene>
<feature type="region of interest" description="Disordered" evidence="1">
    <location>
        <begin position="219"/>
        <end position="277"/>
    </location>
</feature>
<feature type="compositionally biased region" description="Basic residues" evidence="1">
    <location>
        <begin position="193"/>
        <end position="203"/>
    </location>
</feature>
<dbReference type="AlphaFoldDB" id="A0AA48I3V7"/>
<evidence type="ECO:0000313" key="2">
    <source>
        <dbReference type="EMBL" id="BEI90759.1"/>
    </source>
</evidence>
<accession>A0AA48I3V7</accession>
<keyword evidence="3" id="KW-1185">Reference proteome</keyword>
<name>A0AA48I3V7_9TREE</name>
<dbReference type="RefSeq" id="XP_060456024.1">
    <property type="nucleotide sequence ID" value="XM_060599318.1"/>
</dbReference>